<feature type="binding site" evidence="3">
    <location>
        <position position="142"/>
    </location>
    <ligand>
        <name>Mn(2+)</name>
        <dbReference type="ChEBI" id="CHEBI:29035"/>
        <label>2</label>
    </ligand>
</feature>
<dbReference type="Pfam" id="PF07687">
    <property type="entry name" value="M20_dimer"/>
    <property type="match status" value="1"/>
</dbReference>
<dbReference type="Proteomes" id="UP000231637">
    <property type="component" value="Chromosome"/>
</dbReference>
<dbReference type="GO" id="GO:0016787">
    <property type="term" value="F:hydrolase activity"/>
    <property type="evidence" value="ECO:0007669"/>
    <property type="project" value="UniProtKB-KW"/>
</dbReference>
<dbReference type="Pfam" id="PF01546">
    <property type="entry name" value="Peptidase_M20"/>
    <property type="match status" value="1"/>
</dbReference>
<feature type="binding site" evidence="3">
    <location>
        <position position="106"/>
    </location>
    <ligand>
        <name>Mn(2+)</name>
        <dbReference type="ChEBI" id="CHEBI:29035"/>
        <label>2</label>
    </ligand>
</feature>
<dbReference type="RefSeq" id="WP_100265430.1">
    <property type="nucleotide sequence ID" value="NZ_CP018800.1"/>
</dbReference>
<dbReference type="SUPFAM" id="SSF53187">
    <property type="entry name" value="Zn-dependent exopeptidases"/>
    <property type="match status" value="1"/>
</dbReference>
<accession>A0A2K8LAR4</accession>
<organism evidence="5 6">
    <name type="scientific">Mariprofundus ferrinatatus</name>
    <dbReference type="NCBI Taxonomy" id="1921087"/>
    <lineage>
        <taxon>Bacteria</taxon>
        <taxon>Pseudomonadati</taxon>
        <taxon>Pseudomonadota</taxon>
        <taxon>Candidatius Mariprofundia</taxon>
        <taxon>Mariprofundales</taxon>
        <taxon>Mariprofundaceae</taxon>
        <taxon>Mariprofundus</taxon>
    </lineage>
</organism>
<keyword evidence="2 5" id="KW-0378">Hydrolase</keyword>
<dbReference type="FunFam" id="3.30.70.360:FF:000014">
    <property type="entry name" value="N-acyl-L-amino acid amidohydrolase"/>
    <property type="match status" value="1"/>
</dbReference>
<dbReference type="Gene3D" id="3.30.70.360">
    <property type="match status" value="1"/>
</dbReference>
<evidence type="ECO:0000313" key="5">
    <source>
        <dbReference type="EMBL" id="ATX82034.1"/>
    </source>
</evidence>
<dbReference type="InterPro" id="IPR011650">
    <property type="entry name" value="Peptidase_M20_dimer"/>
</dbReference>
<dbReference type="OrthoDB" id="9777385at2"/>
<feature type="domain" description="Peptidase M20 dimerisation" evidence="4">
    <location>
        <begin position="193"/>
        <end position="288"/>
    </location>
</feature>
<evidence type="ECO:0000256" key="1">
    <source>
        <dbReference type="ARBA" id="ARBA00006153"/>
    </source>
</evidence>
<protein>
    <submittedName>
        <fullName evidence="5">Amidohydrolase</fullName>
        <ecNumber evidence="5">3.5.1.-</ecNumber>
    </submittedName>
</protein>
<dbReference type="PIRSF" id="PIRSF005962">
    <property type="entry name" value="Pept_M20D_amidohydro"/>
    <property type="match status" value="1"/>
</dbReference>
<sequence length="393" mass="42893">MRVDNNILATTVDRMIPEIIRIRRHIHEHPELSGAEEKTALLVAGECRKLGLEVRENIGGFGVLATLCIDPAKSWIAFRADMDALPIRDGKQLPYASHFEGISHSCGHDVHTAVLLGAAKVICSHKETLNHNIAFVFQPAEETCEGAAAMLREHLFESTGQPEQIYAMHVFPYLPAGSVGMRQGPMCAAADMFDVEIQGRGGHAARPHECIDVILIASHVIQALHHIVSRRVNPLHPAVLTIGQIQGGYAGNVIPDRVGFSGTIRSLHPESHEEIRALMDRIIRQTCEAWGATARFTLKQATPVLTNDSKLLSQAAEIISESFPDIAQVDLPEPSLGGEDFAEFMREIPGCLFRLGTGGGPETRYPLHHPNFDIDESSMRSGIAAFAALALNQ</sequence>
<keyword evidence="3" id="KW-0479">Metal-binding</keyword>
<comment type="similarity">
    <text evidence="1">Belongs to the peptidase M20 family.</text>
</comment>
<dbReference type="EMBL" id="CP018800">
    <property type="protein sequence ID" value="ATX82034.1"/>
    <property type="molecule type" value="Genomic_DNA"/>
</dbReference>
<dbReference type="InterPro" id="IPR017439">
    <property type="entry name" value="Amidohydrolase"/>
</dbReference>
<feature type="binding site" evidence="3">
    <location>
        <position position="368"/>
    </location>
    <ligand>
        <name>Mn(2+)</name>
        <dbReference type="ChEBI" id="CHEBI:29035"/>
        <label>2</label>
    </ligand>
</feature>
<keyword evidence="3" id="KW-0464">Manganese</keyword>
<dbReference type="NCBIfam" id="TIGR01891">
    <property type="entry name" value="amidohydrolases"/>
    <property type="match status" value="1"/>
</dbReference>
<dbReference type="EC" id="3.5.1.-" evidence="5"/>
<feature type="binding site" evidence="3">
    <location>
        <position position="108"/>
    </location>
    <ligand>
        <name>Mn(2+)</name>
        <dbReference type="ChEBI" id="CHEBI:29035"/>
        <label>2</label>
    </ligand>
</feature>
<dbReference type="PANTHER" id="PTHR11014">
    <property type="entry name" value="PEPTIDASE M20 FAMILY MEMBER"/>
    <property type="match status" value="1"/>
</dbReference>
<dbReference type="AlphaFoldDB" id="A0A2K8LAR4"/>
<gene>
    <name evidence="5" type="ORF">Ga0123462_1170</name>
</gene>
<evidence type="ECO:0000259" key="4">
    <source>
        <dbReference type="Pfam" id="PF07687"/>
    </source>
</evidence>
<dbReference type="GO" id="GO:0046872">
    <property type="term" value="F:metal ion binding"/>
    <property type="evidence" value="ECO:0007669"/>
    <property type="project" value="UniProtKB-KW"/>
</dbReference>
<evidence type="ECO:0000313" key="6">
    <source>
        <dbReference type="Proteomes" id="UP000231637"/>
    </source>
</evidence>
<reference evidence="5 6" key="1">
    <citation type="submission" date="2016-12" db="EMBL/GenBank/DDBJ databases">
        <title>Isolation and genomic insights into novel planktonic Zetaproteobacteria from stratified waters of the Chesapeake Bay.</title>
        <authorList>
            <person name="McAllister S.M."/>
            <person name="Kato S."/>
            <person name="Chan C.S."/>
            <person name="Chiu B.K."/>
            <person name="Field E.K."/>
        </authorList>
    </citation>
    <scope>NUCLEOTIDE SEQUENCE [LARGE SCALE GENOMIC DNA]</scope>
    <source>
        <strain evidence="5 6">CP-8</strain>
    </source>
</reference>
<proteinExistence type="inferred from homology"/>
<evidence type="ECO:0000256" key="2">
    <source>
        <dbReference type="ARBA" id="ARBA00022801"/>
    </source>
</evidence>
<evidence type="ECO:0000256" key="3">
    <source>
        <dbReference type="PIRSR" id="PIRSR005962-1"/>
    </source>
</evidence>
<keyword evidence="6" id="KW-1185">Reference proteome</keyword>
<feature type="binding site" evidence="3">
    <location>
        <position position="169"/>
    </location>
    <ligand>
        <name>Mn(2+)</name>
        <dbReference type="ChEBI" id="CHEBI:29035"/>
        <label>2</label>
    </ligand>
</feature>
<dbReference type="PANTHER" id="PTHR11014:SF63">
    <property type="entry name" value="METALLOPEPTIDASE, PUTATIVE (AFU_ORTHOLOGUE AFUA_6G09600)-RELATED"/>
    <property type="match status" value="1"/>
</dbReference>
<dbReference type="SUPFAM" id="SSF55031">
    <property type="entry name" value="Bacterial exopeptidase dimerisation domain"/>
    <property type="match status" value="1"/>
</dbReference>
<dbReference type="InterPro" id="IPR036264">
    <property type="entry name" value="Bact_exopeptidase_dim_dom"/>
</dbReference>
<dbReference type="InterPro" id="IPR002933">
    <property type="entry name" value="Peptidase_M20"/>
</dbReference>
<comment type="cofactor">
    <cofactor evidence="3">
        <name>Mn(2+)</name>
        <dbReference type="ChEBI" id="CHEBI:29035"/>
    </cofactor>
    <text evidence="3">The Mn(2+) ion enhances activity.</text>
</comment>
<name>A0A2K8LAR4_9PROT</name>
<dbReference type="Gene3D" id="3.40.630.10">
    <property type="entry name" value="Zn peptidases"/>
    <property type="match status" value="1"/>
</dbReference>
<dbReference type="KEGG" id="mfn:Ga0123462_1170"/>